<dbReference type="Gene3D" id="3.30.70.660">
    <property type="entry name" value="Pseudouridine synthase I, catalytic domain, C-terminal subdomain"/>
    <property type="match status" value="1"/>
</dbReference>
<name>A0A1B6KLH8_9HEMI</name>
<dbReference type="GO" id="GO:0031119">
    <property type="term" value="P:tRNA pseudouridine synthesis"/>
    <property type="evidence" value="ECO:0007669"/>
    <property type="project" value="UniProtKB-ARBA"/>
</dbReference>
<dbReference type="GO" id="GO:0005634">
    <property type="term" value="C:nucleus"/>
    <property type="evidence" value="ECO:0007669"/>
    <property type="project" value="TreeGrafter"/>
</dbReference>
<evidence type="ECO:0000313" key="5">
    <source>
        <dbReference type="EMBL" id="JAT12300.1"/>
    </source>
</evidence>
<dbReference type="Gene3D" id="3.30.70.580">
    <property type="entry name" value="Pseudouridine synthase I, catalytic domain, N-terminal subdomain"/>
    <property type="match status" value="1"/>
</dbReference>
<dbReference type="InterPro" id="IPR020094">
    <property type="entry name" value="TruA/RsuA/RluB/E/F_N"/>
</dbReference>
<dbReference type="FunFam" id="3.30.70.580:FF:000002">
    <property type="entry name" value="tRNA pseudouridine synthase"/>
    <property type="match status" value="1"/>
</dbReference>
<dbReference type="EMBL" id="GEBQ01027677">
    <property type="protein sequence ID" value="JAT12300.1"/>
    <property type="molecule type" value="Transcribed_RNA"/>
</dbReference>
<dbReference type="PANTHER" id="PTHR11142">
    <property type="entry name" value="PSEUDOURIDYLATE SYNTHASE"/>
    <property type="match status" value="1"/>
</dbReference>
<sequence>MLLAYAGQGYYGFQRNPGVKTIEEDLLLALFKVGYINEQILNNSRLIRLDRASRTDKGVSALGQVVSLKLPINASVGEINANLSPEIRAVALVKVTQGFSSRTYSNARSYSYTLPTFAFAHLTADSSLLFWLSMELRKQIDAVLRLFLGSHSFHNFTTGKKVFKIIFI</sequence>
<comment type="catalytic activity">
    <reaction evidence="4">
        <text>a uridine in tRNA = a pseudouridine in tRNA</text>
        <dbReference type="Rhea" id="RHEA:54572"/>
        <dbReference type="Rhea" id="RHEA-COMP:13339"/>
        <dbReference type="Rhea" id="RHEA-COMP:13934"/>
        <dbReference type="ChEBI" id="CHEBI:65314"/>
        <dbReference type="ChEBI" id="CHEBI:65315"/>
    </reaction>
</comment>
<dbReference type="InterPro" id="IPR001406">
    <property type="entry name" value="PsdUridine_synth_TruA"/>
</dbReference>
<evidence type="ECO:0008006" key="6">
    <source>
        <dbReference type="Google" id="ProtNLM"/>
    </source>
</evidence>
<dbReference type="SUPFAM" id="SSF55120">
    <property type="entry name" value="Pseudouridine synthase"/>
    <property type="match status" value="1"/>
</dbReference>
<dbReference type="GO" id="GO:0009982">
    <property type="term" value="F:pseudouridine synthase activity"/>
    <property type="evidence" value="ECO:0007669"/>
    <property type="project" value="InterPro"/>
</dbReference>
<dbReference type="AlphaFoldDB" id="A0A1B6KLH8"/>
<evidence type="ECO:0000256" key="1">
    <source>
        <dbReference type="ARBA" id="ARBA00009375"/>
    </source>
</evidence>
<dbReference type="PANTHER" id="PTHR11142:SF4">
    <property type="entry name" value="PSEUDOURIDYLATE SYNTHASE 1 HOMOLOG"/>
    <property type="match status" value="1"/>
</dbReference>
<reference evidence="5" key="1">
    <citation type="submission" date="2015-11" db="EMBL/GenBank/DDBJ databases">
        <title>De novo transcriptome assembly of four potential Pierce s Disease insect vectors from Arizona vineyards.</title>
        <authorList>
            <person name="Tassone E.E."/>
        </authorList>
    </citation>
    <scope>NUCLEOTIDE SEQUENCE</scope>
</reference>
<dbReference type="GO" id="GO:0003723">
    <property type="term" value="F:RNA binding"/>
    <property type="evidence" value="ECO:0007669"/>
    <property type="project" value="InterPro"/>
</dbReference>
<dbReference type="InterPro" id="IPR020103">
    <property type="entry name" value="PsdUridine_synth_cat_dom_sf"/>
</dbReference>
<accession>A0A1B6KLH8</accession>
<proteinExistence type="inferred from homology"/>
<dbReference type="InterPro" id="IPR020095">
    <property type="entry name" value="PsdUridine_synth_TruA_C"/>
</dbReference>
<keyword evidence="3" id="KW-0413">Isomerase</keyword>
<keyword evidence="2" id="KW-0819">tRNA processing</keyword>
<comment type="similarity">
    <text evidence="1">Belongs to the tRNA pseudouridine synthase TruA family.</text>
</comment>
<protein>
    <recommendedName>
        <fullName evidence="6">Pseudouridine synthase I TruA alpha/beta domain-containing protein</fullName>
    </recommendedName>
</protein>
<evidence type="ECO:0000256" key="3">
    <source>
        <dbReference type="ARBA" id="ARBA00023235"/>
    </source>
</evidence>
<organism evidence="5">
    <name type="scientific">Graphocephala atropunctata</name>
    <dbReference type="NCBI Taxonomy" id="36148"/>
    <lineage>
        <taxon>Eukaryota</taxon>
        <taxon>Metazoa</taxon>
        <taxon>Ecdysozoa</taxon>
        <taxon>Arthropoda</taxon>
        <taxon>Hexapoda</taxon>
        <taxon>Insecta</taxon>
        <taxon>Pterygota</taxon>
        <taxon>Neoptera</taxon>
        <taxon>Paraneoptera</taxon>
        <taxon>Hemiptera</taxon>
        <taxon>Auchenorrhyncha</taxon>
        <taxon>Membracoidea</taxon>
        <taxon>Cicadellidae</taxon>
        <taxon>Cicadellinae</taxon>
        <taxon>Cicadellini</taxon>
        <taxon>Graphocephala</taxon>
    </lineage>
</organism>
<evidence type="ECO:0000256" key="4">
    <source>
        <dbReference type="ARBA" id="ARBA00036943"/>
    </source>
</evidence>
<dbReference type="GO" id="GO:1990481">
    <property type="term" value="P:mRNA pseudouridine synthesis"/>
    <property type="evidence" value="ECO:0007669"/>
    <property type="project" value="TreeGrafter"/>
</dbReference>
<evidence type="ECO:0000256" key="2">
    <source>
        <dbReference type="ARBA" id="ARBA00022694"/>
    </source>
</evidence>
<gene>
    <name evidence="5" type="ORF">g.6929</name>
</gene>